<dbReference type="InterPro" id="IPR023828">
    <property type="entry name" value="Peptidase_S8_Ser-AS"/>
</dbReference>
<evidence type="ECO:0000259" key="9">
    <source>
        <dbReference type="Pfam" id="PF00082"/>
    </source>
</evidence>
<evidence type="ECO:0000313" key="11">
    <source>
        <dbReference type="EMBL" id="AVR89919.1"/>
    </source>
</evidence>
<evidence type="ECO:0000256" key="6">
    <source>
        <dbReference type="PROSITE-ProRule" id="PRU01240"/>
    </source>
</evidence>
<feature type="domain" description="Fervidolysin-like N-terminal prodomain" evidence="10">
    <location>
        <begin position="44"/>
        <end position="112"/>
    </location>
</feature>
<feature type="chain" id="PRO_5015319416" evidence="8">
    <location>
        <begin position="24"/>
        <end position="544"/>
    </location>
</feature>
<dbReference type="PROSITE" id="PS51892">
    <property type="entry name" value="SUBTILASE"/>
    <property type="match status" value="1"/>
</dbReference>
<protein>
    <submittedName>
        <fullName evidence="11">Putative serine proteinase</fullName>
    </submittedName>
</protein>
<dbReference type="InterPro" id="IPR036852">
    <property type="entry name" value="Peptidase_S8/S53_dom_sf"/>
</dbReference>
<evidence type="ECO:0000256" key="8">
    <source>
        <dbReference type="SAM" id="SignalP"/>
    </source>
</evidence>
<feature type="active site" description="Charge relay system" evidence="5 6">
    <location>
        <position position="186"/>
    </location>
</feature>
<dbReference type="SUPFAM" id="SSF52743">
    <property type="entry name" value="Subtilisin-like"/>
    <property type="match status" value="1"/>
</dbReference>
<dbReference type="InterPro" id="IPR050131">
    <property type="entry name" value="Peptidase_S8_subtilisin-like"/>
</dbReference>
<reference evidence="11 12" key="1">
    <citation type="submission" date="2018-03" db="EMBL/GenBank/DDBJ databases">
        <title>Complete genome sequence of Thauera aromatica, a model organism for studying aromatic compound degradation under denitrifying conditions.</title>
        <authorList>
            <person name="Lo H.-Y."/>
            <person name="Goris T."/>
            <person name="Boll M."/>
            <person name="Mueller J.A."/>
        </authorList>
    </citation>
    <scope>NUCLEOTIDE SEQUENCE [LARGE SCALE GENOMIC DNA]</scope>
    <source>
        <strain evidence="11 12">K172</strain>
    </source>
</reference>
<dbReference type="Pfam" id="PF22148">
    <property type="entry name" value="Fervidolysin_NPro-like"/>
    <property type="match status" value="1"/>
</dbReference>
<feature type="signal peptide" evidence="8">
    <location>
        <begin position="1"/>
        <end position="23"/>
    </location>
</feature>
<comment type="similarity">
    <text evidence="1 6 7">Belongs to the peptidase S8 family.</text>
</comment>
<evidence type="ECO:0000256" key="3">
    <source>
        <dbReference type="ARBA" id="ARBA00022801"/>
    </source>
</evidence>
<dbReference type="PANTHER" id="PTHR43806">
    <property type="entry name" value="PEPTIDASE S8"/>
    <property type="match status" value="1"/>
</dbReference>
<proteinExistence type="inferred from homology"/>
<dbReference type="PROSITE" id="PS00138">
    <property type="entry name" value="SUBTILASE_SER"/>
    <property type="match status" value="1"/>
</dbReference>
<sequence length="544" mass="56277">MSAVRCFAAFLAGACLIAGTAPAAAQAPVDGGRDGDGAASLPPPFAPDQVLVAFRPGLAGAEVAQAHAAAGARVLKRFAAIGVELVAVPAGSVQAAVAFYQHNPNVRYAEPNYYRPLVLPTEGRDPPDALDIDYFTQQWGLHNTGQALLDPETGGTMAATADADIDAPEAWDLTRGSDTVRIAILDSGVECTHVDLATKCLEQKNFTGSSTAADLIGHGTHVAAIAAAETNNGIGTAGVGWNAKFGSIKVCHEYPSESFPLLGMCEVAASVDGLLYAADNGYHVVNMSYGSDPDPYSPSNAERDAIAYAWSKGVVLVAAAGNDYASNRHYPAAFAEVISVAATDRHDNLAYFSTFDKNWVSVAAPGHQILSAYPNAGCGIAADHPEGCYNWLSGTSMAAPHVAGVAALVRAYNPGLSNAEVRSRIESGADASGALGQNFRAWVKYGRVNAHRALGAGTEPPPPPSQISLSATGSKVKGVQQADLQWSGASTAVDIWRNGATIATNEPNDGEYRDAIGQKGAGSHTYQVCATGTTVCSNEATVSF</sequence>
<dbReference type="AlphaFoldDB" id="A0A2R4BRF5"/>
<evidence type="ECO:0000256" key="5">
    <source>
        <dbReference type="PIRSR" id="PIRSR615500-1"/>
    </source>
</evidence>
<evidence type="ECO:0000256" key="2">
    <source>
        <dbReference type="ARBA" id="ARBA00022670"/>
    </source>
</evidence>
<dbReference type="InterPro" id="IPR015500">
    <property type="entry name" value="Peptidase_S8_subtilisin-rel"/>
</dbReference>
<feature type="active site" description="Charge relay system" evidence="5 6">
    <location>
        <position position="218"/>
    </location>
</feature>
<dbReference type="PROSITE" id="PS00136">
    <property type="entry name" value="SUBTILASE_ASP"/>
    <property type="match status" value="1"/>
</dbReference>
<dbReference type="GO" id="GO:0006508">
    <property type="term" value="P:proteolysis"/>
    <property type="evidence" value="ECO:0007669"/>
    <property type="project" value="UniProtKB-KW"/>
</dbReference>
<dbReference type="PANTHER" id="PTHR43806:SF11">
    <property type="entry name" value="CEREVISIN-RELATED"/>
    <property type="match status" value="1"/>
</dbReference>
<dbReference type="InterPro" id="IPR023827">
    <property type="entry name" value="Peptidase_S8_Asp-AS"/>
</dbReference>
<feature type="domain" description="Peptidase S8/S53" evidence="9">
    <location>
        <begin position="179"/>
        <end position="438"/>
    </location>
</feature>
<dbReference type="InterPro" id="IPR054399">
    <property type="entry name" value="Fervidolysin-like_N_prodom"/>
</dbReference>
<dbReference type="KEGG" id="tak:Tharo_3038"/>
<feature type="active site" description="Charge relay system" evidence="5 6">
    <location>
        <position position="396"/>
    </location>
</feature>
<dbReference type="PRINTS" id="PR00723">
    <property type="entry name" value="SUBTILISIN"/>
</dbReference>
<gene>
    <name evidence="11" type="ORF">Tharo_3038</name>
</gene>
<dbReference type="GO" id="GO:0004252">
    <property type="term" value="F:serine-type endopeptidase activity"/>
    <property type="evidence" value="ECO:0007669"/>
    <property type="project" value="UniProtKB-UniRule"/>
</dbReference>
<dbReference type="Gene3D" id="3.40.50.200">
    <property type="entry name" value="Peptidase S8/S53 domain"/>
    <property type="match status" value="1"/>
</dbReference>
<dbReference type="RefSeq" id="WP_245880929.1">
    <property type="nucleotide sequence ID" value="NZ_CP028339.1"/>
</dbReference>
<name>A0A2R4BRF5_THAAR</name>
<accession>A0A2R4BRF5</accession>
<keyword evidence="8" id="KW-0732">Signal</keyword>
<evidence type="ECO:0000313" key="12">
    <source>
        <dbReference type="Proteomes" id="UP000241885"/>
    </source>
</evidence>
<keyword evidence="3 6" id="KW-0378">Hydrolase</keyword>
<dbReference type="Pfam" id="PF00082">
    <property type="entry name" value="Peptidase_S8"/>
    <property type="match status" value="1"/>
</dbReference>
<evidence type="ECO:0000256" key="1">
    <source>
        <dbReference type="ARBA" id="ARBA00011073"/>
    </source>
</evidence>
<keyword evidence="4 6" id="KW-0720">Serine protease</keyword>
<dbReference type="InterPro" id="IPR000209">
    <property type="entry name" value="Peptidase_S8/S53_dom"/>
</dbReference>
<keyword evidence="12" id="KW-1185">Reference proteome</keyword>
<dbReference type="EMBL" id="CP028339">
    <property type="protein sequence ID" value="AVR89919.1"/>
    <property type="molecule type" value="Genomic_DNA"/>
</dbReference>
<evidence type="ECO:0000256" key="7">
    <source>
        <dbReference type="RuleBase" id="RU003355"/>
    </source>
</evidence>
<evidence type="ECO:0000259" key="10">
    <source>
        <dbReference type="Pfam" id="PF22148"/>
    </source>
</evidence>
<organism evidence="11 12">
    <name type="scientific">Thauera aromatica K172</name>
    <dbReference type="NCBI Taxonomy" id="44139"/>
    <lineage>
        <taxon>Bacteria</taxon>
        <taxon>Pseudomonadati</taxon>
        <taxon>Pseudomonadota</taxon>
        <taxon>Betaproteobacteria</taxon>
        <taxon>Rhodocyclales</taxon>
        <taxon>Zoogloeaceae</taxon>
        <taxon>Thauera</taxon>
    </lineage>
</organism>
<evidence type="ECO:0000256" key="4">
    <source>
        <dbReference type="ARBA" id="ARBA00022825"/>
    </source>
</evidence>
<dbReference type="Proteomes" id="UP000241885">
    <property type="component" value="Chromosome"/>
</dbReference>
<keyword evidence="2 6" id="KW-0645">Protease</keyword>